<name>A0A7R8VZY0_9CRUS</name>
<proteinExistence type="predicted"/>
<dbReference type="Pfam" id="PF01753">
    <property type="entry name" value="zf-MYND"/>
    <property type="match status" value="1"/>
</dbReference>
<dbReference type="GO" id="GO:0016020">
    <property type="term" value="C:membrane"/>
    <property type="evidence" value="ECO:0007669"/>
    <property type="project" value="TreeGrafter"/>
</dbReference>
<feature type="region of interest" description="Disordered" evidence="1">
    <location>
        <begin position="1"/>
        <end position="30"/>
    </location>
</feature>
<protein>
    <submittedName>
        <fullName evidence="2">Uncharacterized protein</fullName>
    </submittedName>
</protein>
<reference evidence="2" key="1">
    <citation type="submission" date="2020-11" db="EMBL/GenBank/DDBJ databases">
        <authorList>
            <person name="Tran Van P."/>
        </authorList>
    </citation>
    <scope>NUCLEOTIDE SEQUENCE</scope>
</reference>
<dbReference type="GO" id="GO:0045202">
    <property type="term" value="C:synapse"/>
    <property type="evidence" value="ECO:0007669"/>
    <property type="project" value="TreeGrafter"/>
</dbReference>
<evidence type="ECO:0000313" key="2">
    <source>
        <dbReference type="EMBL" id="CAD7222183.1"/>
    </source>
</evidence>
<gene>
    <name evidence="2" type="ORF">CTOB1V02_LOCUS199</name>
</gene>
<accession>A0A7R8VZY0</accession>
<dbReference type="PANTHER" id="PTHR46831">
    <property type="entry name" value="ZINC FINGER MYND DOMAIN-CONTAINING PROTEIN 19"/>
    <property type="match status" value="1"/>
</dbReference>
<dbReference type="InterPro" id="IPR003615">
    <property type="entry name" value="HNH_nuc"/>
</dbReference>
<evidence type="ECO:0000256" key="1">
    <source>
        <dbReference type="SAM" id="MobiDB-lite"/>
    </source>
</evidence>
<dbReference type="SUPFAM" id="SSF144232">
    <property type="entry name" value="HIT/MYND zinc finger-like"/>
    <property type="match status" value="1"/>
</dbReference>
<dbReference type="InterPro" id="IPR002893">
    <property type="entry name" value="Znf_MYND"/>
</dbReference>
<dbReference type="InterPro" id="IPR032978">
    <property type="entry name" value="ZMYND19"/>
</dbReference>
<dbReference type="PANTHER" id="PTHR46831:SF1">
    <property type="entry name" value="ZINC FINGER MYND DOMAIN-CONTAINING PROTEIN 19"/>
    <property type="match status" value="1"/>
</dbReference>
<dbReference type="Pfam" id="PF13392">
    <property type="entry name" value="HNH_3"/>
    <property type="match status" value="1"/>
</dbReference>
<dbReference type="Gene3D" id="3.90.75.20">
    <property type="match status" value="1"/>
</dbReference>
<dbReference type="EMBL" id="OB660034">
    <property type="protein sequence ID" value="CAD7222183.1"/>
    <property type="molecule type" value="Genomic_DNA"/>
</dbReference>
<dbReference type="GO" id="GO:0005737">
    <property type="term" value="C:cytoplasm"/>
    <property type="evidence" value="ECO:0007669"/>
    <property type="project" value="TreeGrafter"/>
</dbReference>
<dbReference type="InterPro" id="IPR044925">
    <property type="entry name" value="His-Me_finger_sf"/>
</dbReference>
<dbReference type="SUPFAM" id="SSF54060">
    <property type="entry name" value="His-Me finger endonucleases"/>
    <property type="match status" value="1"/>
</dbReference>
<organism evidence="2">
    <name type="scientific">Cyprideis torosa</name>
    <dbReference type="NCBI Taxonomy" id="163714"/>
    <lineage>
        <taxon>Eukaryota</taxon>
        <taxon>Metazoa</taxon>
        <taxon>Ecdysozoa</taxon>
        <taxon>Arthropoda</taxon>
        <taxon>Crustacea</taxon>
        <taxon>Oligostraca</taxon>
        <taxon>Ostracoda</taxon>
        <taxon>Podocopa</taxon>
        <taxon>Podocopida</taxon>
        <taxon>Cytherocopina</taxon>
        <taxon>Cytheroidea</taxon>
        <taxon>Cytherideidae</taxon>
        <taxon>Cyprideis</taxon>
    </lineage>
</organism>
<dbReference type="AlphaFoldDB" id="A0A7R8VZY0"/>
<dbReference type="OrthoDB" id="2951111at2759"/>
<dbReference type="Gene3D" id="6.10.140.2220">
    <property type="match status" value="1"/>
</dbReference>
<dbReference type="PROSITE" id="PS50865">
    <property type="entry name" value="ZF_MYND_2"/>
    <property type="match status" value="1"/>
</dbReference>
<sequence length="308" mass="34780">MKLPPVLPLLDPTEQGPPPYNPQREEGRVPPERAAVAAPSGGLKLGIVRLGRAAGKTKYALLDEVDISLVQRYAFQARVEVDRNGCGARVTAVVFELSDVKRDHPVYLQDLIWELHKGGIASGFKVIHKNGIGVDNRLDNLMLVSKEEATSMNRGSDVQCSVRDSSRTNWTSNNFRTKDLGNDGASLEEGLYWIAIQQLPMDPVEEVRKVRSILLSLHRSLACEQRLLDGNGEFISSREAEEYAIYECRFPPCTRIEQEIREFSICGRCQEARYCGPLCQQRDWPFHKKYCRERKPHSSSDDKNGPER</sequence>